<reference evidence="1 2" key="1">
    <citation type="submission" date="2019-01" db="EMBL/GenBank/DDBJ databases">
        <authorList>
            <person name="Brito A."/>
        </authorList>
    </citation>
    <scope>NUCLEOTIDE SEQUENCE [LARGE SCALE GENOMIC DNA]</scope>
    <source>
        <strain evidence="1">1</strain>
    </source>
</reference>
<dbReference type="Gene3D" id="3.60.10.10">
    <property type="entry name" value="Endonuclease/exonuclease/phosphatase"/>
    <property type="match status" value="1"/>
</dbReference>
<gene>
    <name evidence="1" type="ORF">H1P_1000018</name>
</gene>
<proteinExistence type="predicted"/>
<sequence>MQRDILNAQDANGNPINVVEFRFQRNGNNYVMFYNNDGGNSRLGTAIVLRNPPSRDQVTPIAFANPQNAGNERGYIGVETPEGFYFAVHAQAGFGLNVNNNAEVLINDIRGRIPASPL</sequence>
<dbReference type="EMBL" id="CAACVJ010000003">
    <property type="protein sequence ID" value="VEP11347.1"/>
    <property type="molecule type" value="Genomic_DNA"/>
</dbReference>
<accession>A0A563VJ58</accession>
<evidence type="ECO:0000313" key="1">
    <source>
        <dbReference type="EMBL" id="VEP11347.1"/>
    </source>
</evidence>
<dbReference type="InterPro" id="IPR036691">
    <property type="entry name" value="Endo/exonu/phosph_ase_sf"/>
</dbReference>
<organism evidence="1 2">
    <name type="scientific">Hyella patelloides LEGE 07179</name>
    <dbReference type="NCBI Taxonomy" id="945734"/>
    <lineage>
        <taxon>Bacteria</taxon>
        <taxon>Bacillati</taxon>
        <taxon>Cyanobacteriota</taxon>
        <taxon>Cyanophyceae</taxon>
        <taxon>Pleurocapsales</taxon>
        <taxon>Hyellaceae</taxon>
        <taxon>Hyella</taxon>
    </lineage>
</organism>
<dbReference type="Proteomes" id="UP000320055">
    <property type="component" value="Unassembled WGS sequence"/>
</dbReference>
<name>A0A563VJ58_9CYAN</name>
<protein>
    <submittedName>
        <fullName evidence="1">Uncharacterized protein</fullName>
    </submittedName>
</protein>
<keyword evidence="2" id="KW-1185">Reference proteome</keyword>
<evidence type="ECO:0000313" key="2">
    <source>
        <dbReference type="Proteomes" id="UP000320055"/>
    </source>
</evidence>
<dbReference type="AlphaFoldDB" id="A0A563VJ58"/>